<evidence type="ECO:0000313" key="5">
    <source>
        <dbReference type="EMBL" id="SCV05178.1"/>
    </source>
</evidence>
<organism evidence="5 6">
    <name type="scientific">Lachancea nothofagi CBS 11611</name>
    <dbReference type="NCBI Taxonomy" id="1266666"/>
    <lineage>
        <taxon>Eukaryota</taxon>
        <taxon>Fungi</taxon>
        <taxon>Dikarya</taxon>
        <taxon>Ascomycota</taxon>
        <taxon>Saccharomycotina</taxon>
        <taxon>Saccharomycetes</taxon>
        <taxon>Saccharomycetales</taxon>
        <taxon>Saccharomycetaceae</taxon>
        <taxon>Lachancea</taxon>
    </lineage>
</organism>
<feature type="compositionally biased region" description="Low complexity" evidence="4">
    <location>
        <begin position="375"/>
        <end position="384"/>
    </location>
</feature>
<name>A0A1G4KL11_9SACH</name>
<evidence type="ECO:0000256" key="4">
    <source>
        <dbReference type="SAM" id="MobiDB-lite"/>
    </source>
</evidence>
<evidence type="ECO:0000313" key="6">
    <source>
        <dbReference type="Proteomes" id="UP000189911"/>
    </source>
</evidence>
<dbReference type="Proteomes" id="UP000189911">
    <property type="component" value="Chromosome H"/>
</dbReference>
<protein>
    <submittedName>
        <fullName evidence="5">LANO_0H01772g1_1</fullName>
    </submittedName>
</protein>
<evidence type="ECO:0000256" key="1">
    <source>
        <dbReference type="ARBA" id="ARBA00004123"/>
    </source>
</evidence>
<dbReference type="AlphaFoldDB" id="A0A1G4KL11"/>
<keyword evidence="6" id="KW-1185">Reference proteome</keyword>
<keyword evidence="3" id="KW-0539">Nucleus</keyword>
<feature type="compositionally biased region" description="Acidic residues" evidence="4">
    <location>
        <begin position="364"/>
        <end position="374"/>
    </location>
</feature>
<accession>A0A1G4KL11</accession>
<feature type="region of interest" description="Disordered" evidence="4">
    <location>
        <begin position="340"/>
        <end position="424"/>
    </location>
</feature>
<dbReference type="GO" id="GO:0016593">
    <property type="term" value="C:Cdc73/Paf1 complex"/>
    <property type="evidence" value="ECO:0007669"/>
    <property type="project" value="InterPro"/>
</dbReference>
<gene>
    <name evidence="5" type="ORF">LANO_0H01772G</name>
</gene>
<feature type="compositionally biased region" description="Basic and acidic residues" evidence="4">
    <location>
        <begin position="398"/>
        <end position="408"/>
    </location>
</feature>
<proteinExistence type="inferred from homology"/>
<dbReference type="PANTHER" id="PTHR23188:SF12">
    <property type="entry name" value="RNA POLYMERASE II-ASSOCIATED FACTOR 1 HOMOLOG"/>
    <property type="match status" value="1"/>
</dbReference>
<reference evidence="6" key="1">
    <citation type="submission" date="2016-03" db="EMBL/GenBank/DDBJ databases">
        <authorList>
            <person name="Devillers Hugo."/>
        </authorList>
    </citation>
    <scope>NUCLEOTIDE SEQUENCE [LARGE SCALE GENOMIC DNA]</scope>
</reference>
<comment type="similarity">
    <text evidence="2">Belongs to the PAF1 family.</text>
</comment>
<dbReference type="OrthoDB" id="10260285at2759"/>
<comment type="subcellular location">
    <subcellularLocation>
        <location evidence="1">Nucleus</location>
    </subcellularLocation>
</comment>
<dbReference type="GO" id="GO:0000993">
    <property type="term" value="F:RNA polymerase II complex binding"/>
    <property type="evidence" value="ECO:0007669"/>
    <property type="project" value="TreeGrafter"/>
</dbReference>
<sequence length="424" mass="49017">MSKKQEYIAKIRYRNDLPPPLLPPKLLQYQYSPNEAVDSAKLITSLYTKTNVTPLIKLNEDLSMPMDLMELPGLLDHKDTKLLHGFENIKLHPDDRALLRDPRVDKLIKTDMSKVTFLRRTEYVSSSQTAKPSTKKRVASEALETDDELLTPAHRVKRVENTFDFITNDTSKIKHPSKKNVHAIKTWDLLPDTTSMDQTFFTVRFVGSAALEKHEKSQLALSTALFRPVELEEDEWVSLYTTDKNSSAAYEKNLEQQIDEIVDDDRVYEFKRLRDFDMKHQQPSGTGLFSELTLRFNDDKKTIYYTPVRSRIELRRRRINEVLKPLVRENNLDQINIKIRNPTTQETRSRDGIRMNFDPIDFPNLEEEEEEVDAVEAQVEAQGQTQNSPPLHQVDQPEMSHEKGESSREQSMTADTDSVAPEGQ</sequence>
<dbReference type="GO" id="GO:0006368">
    <property type="term" value="P:transcription elongation by RNA polymerase II"/>
    <property type="evidence" value="ECO:0007669"/>
    <property type="project" value="InterPro"/>
</dbReference>
<dbReference type="PANTHER" id="PTHR23188">
    <property type="entry name" value="RNA POLYMERASE II-ASSOCIATED FACTOR 1 HOMOLOG"/>
    <property type="match status" value="1"/>
</dbReference>
<evidence type="ECO:0000256" key="3">
    <source>
        <dbReference type="ARBA" id="ARBA00023242"/>
    </source>
</evidence>
<dbReference type="InterPro" id="IPR007133">
    <property type="entry name" value="RNA_pol_II-assoc_Paf1"/>
</dbReference>
<dbReference type="EMBL" id="LT598447">
    <property type="protein sequence ID" value="SCV05178.1"/>
    <property type="molecule type" value="Genomic_DNA"/>
</dbReference>
<dbReference type="GO" id="GO:0003682">
    <property type="term" value="F:chromatin binding"/>
    <property type="evidence" value="ECO:0007669"/>
    <property type="project" value="TreeGrafter"/>
</dbReference>
<evidence type="ECO:0000256" key="2">
    <source>
        <dbReference type="ARBA" id="ARBA00007560"/>
    </source>
</evidence>
<dbReference type="Pfam" id="PF03985">
    <property type="entry name" value="Paf1"/>
    <property type="match status" value="1"/>
</dbReference>